<dbReference type="Proteomes" id="UP000323000">
    <property type="component" value="Chromosome 8"/>
</dbReference>
<dbReference type="PROSITE" id="PS50158">
    <property type="entry name" value="ZF_CCHC"/>
    <property type="match status" value="1"/>
</dbReference>
<dbReference type="PANTHER" id="PTHR31286">
    <property type="entry name" value="GLYCINE-RICH CELL WALL STRUCTURAL PROTEIN 1.8-LIKE"/>
    <property type="match status" value="1"/>
</dbReference>
<dbReference type="InterPro" id="IPR025836">
    <property type="entry name" value="Zn_knuckle_CX2CX4HX4C"/>
</dbReference>
<dbReference type="InterPro" id="IPR001878">
    <property type="entry name" value="Znf_CCHC"/>
</dbReference>
<dbReference type="AlphaFoldDB" id="A0A5C7HJC2"/>
<keyword evidence="1" id="KW-0479">Metal-binding</keyword>
<dbReference type="GO" id="GO:0003676">
    <property type="term" value="F:nucleic acid binding"/>
    <property type="evidence" value="ECO:0007669"/>
    <property type="project" value="InterPro"/>
</dbReference>
<dbReference type="InterPro" id="IPR040256">
    <property type="entry name" value="At4g02000-like"/>
</dbReference>
<organism evidence="4 5">
    <name type="scientific">Acer yangbiense</name>
    <dbReference type="NCBI Taxonomy" id="1000413"/>
    <lineage>
        <taxon>Eukaryota</taxon>
        <taxon>Viridiplantae</taxon>
        <taxon>Streptophyta</taxon>
        <taxon>Embryophyta</taxon>
        <taxon>Tracheophyta</taxon>
        <taxon>Spermatophyta</taxon>
        <taxon>Magnoliopsida</taxon>
        <taxon>eudicotyledons</taxon>
        <taxon>Gunneridae</taxon>
        <taxon>Pentapetalae</taxon>
        <taxon>rosids</taxon>
        <taxon>malvids</taxon>
        <taxon>Sapindales</taxon>
        <taxon>Sapindaceae</taxon>
        <taxon>Hippocastanoideae</taxon>
        <taxon>Acereae</taxon>
        <taxon>Acer</taxon>
    </lineage>
</organism>
<keyword evidence="5" id="KW-1185">Reference proteome</keyword>
<name>A0A5C7HJC2_9ROSI</name>
<keyword evidence="1" id="KW-0862">Zinc</keyword>
<evidence type="ECO:0000313" key="5">
    <source>
        <dbReference type="Proteomes" id="UP000323000"/>
    </source>
</evidence>
<feature type="region of interest" description="Disordered" evidence="2">
    <location>
        <begin position="85"/>
        <end position="116"/>
    </location>
</feature>
<dbReference type="PANTHER" id="PTHR31286:SF178">
    <property type="entry name" value="DUF4283 DOMAIN-CONTAINING PROTEIN"/>
    <property type="match status" value="1"/>
</dbReference>
<evidence type="ECO:0000256" key="2">
    <source>
        <dbReference type="SAM" id="MobiDB-lite"/>
    </source>
</evidence>
<evidence type="ECO:0000259" key="3">
    <source>
        <dbReference type="PROSITE" id="PS50158"/>
    </source>
</evidence>
<gene>
    <name evidence="4" type="ORF">EZV62_018423</name>
</gene>
<dbReference type="GO" id="GO:0008270">
    <property type="term" value="F:zinc ion binding"/>
    <property type="evidence" value="ECO:0007669"/>
    <property type="project" value="UniProtKB-KW"/>
</dbReference>
<feature type="compositionally biased region" description="Basic residues" evidence="2">
    <location>
        <begin position="149"/>
        <end position="162"/>
    </location>
</feature>
<evidence type="ECO:0000256" key="1">
    <source>
        <dbReference type="PROSITE-ProRule" id="PRU00047"/>
    </source>
</evidence>
<sequence>MRVKIRIDITKPLKWWLRLKLAKIEEVTMVGLKYERLPEFCYACGKTGHGMKECLDEEARKVVSESFPLKLRSWLKATISEKSKTRFKSSGNESSSDRARSSGTSHETEGDGSISRVSSPLHKLLEISKAITRSLKRMVSSPTPTKNKPVSKKGKSPMKVKKSPQCSPSNQCDEVANFSKVADKVCKRKVVFNFSDEENRELKKGKVSIPKS</sequence>
<feature type="domain" description="CCHC-type" evidence="3">
    <location>
        <begin position="41"/>
        <end position="54"/>
    </location>
</feature>
<keyword evidence="1" id="KW-0863">Zinc-finger</keyword>
<reference evidence="5" key="1">
    <citation type="journal article" date="2019" name="Gigascience">
        <title>De novo genome assembly of the endangered Acer yangbiense, a plant species with extremely small populations endemic to Yunnan Province, China.</title>
        <authorList>
            <person name="Yang J."/>
            <person name="Wariss H.M."/>
            <person name="Tao L."/>
            <person name="Zhang R."/>
            <person name="Yun Q."/>
            <person name="Hollingsworth P."/>
            <person name="Dao Z."/>
            <person name="Luo G."/>
            <person name="Guo H."/>
            <person name="Ma Y."/>
            <person name="Sun W."/>
        </authorList>
    </citation>
    <scope>NUCLEOTIDE SEQUENCE [LARGE SCALE GENOMIC DNA]</scope>
    <source>
        <strain evidence="5">cv. Malutang</strain>
    </source>
</reference>
<comment type="caution">
    <text evidence="4">The sequence shown here is derived from an EMBL/GenBank/DDBJ whole genome shotgun (WGS) entry which is preliminary data.</text>
</comment>
<dbReference type="EMBL" id="VAHF01000008">
    <property type="protein sequence ID" value="TXG57110.1"/>
    <property type="molecule type" value="Genomic_DNA"/>
</dbReference>
<accession>A0A5C7HJC2</accession>
<protein>
    <recommendedName>
        <fullName evidence="3">CCHC-type domain-containing protein</fullName>
    </recommendedName>
</protein>
<evidence type="ECO:0000313" key="4">
    <source>
        <dbReference type="EMBL" id="TXG57110.1"/>
    </source>
</evidence>
<proteinExistence type="predicted"/>
<dbReference type="Pfam" id="PF14392">
    <property type="entry name" value="zf-CCHC_4"/>
    <property type="match status" value="1"/>
</dbReference>
<feature type="region of interest" description="Disordered" evidence="2">
    <location>
        <begin position="135"/>
        <end position="172"/>
    </location>
</feature>